<dbReference type="InterPro" id="IPR021866">
    <property type="entry name" value="SpoIIAA-like"/>
</dbReference>
<dbReference type="Gene3D" id="3.40.50.10600">
    <property type="entry name" value="SpoIIaa-like domains"/>
    <property type="match status" value="1"/>
</dbReference>
<reference evidence="2 3" key="2">
    <citation type="submission" date="2016-06" db="EMBL/GenBank/DDBJ databases">
        <authorList>
            <person name="Rodrigo-Torres L."/>
            <person name="Arahal D.R."/>
        </authorList>
    </citation>
    <scope>NUCLEOTIDE SEQUENCE [LARGE SCALE GENOMIC DNA]</scope>
    <source>
        <strain evidence="2 3">CECT 5116</strain>
    </source>
</reference>
<evidence type="ECO:0000313" key="3">
    <source>
        <dbReference type="Proteomes" id="UP000092840"/>
    </source>
</evidence>
<dbReference type="RefSeq" id="WP_067032790.1">
    <property type="nucleotide sequence ID" value="NZ_FLRA01000005.1"/>
</dbReference>
<dbReference type="InterPro" id="IPR036513">
    <property type="entry name" value="STAS_dom_sf"/>
</dbReference>
<accession>A0A1C3JNT7</accession>
<dbReference type="EMBL" id="FLRA01000005">
    <property type="protein sequence ID" value="SBT16893.1"/>
    <property type="molecule type" value="Genomic_DNA"/>
</dbReference>
<proteinExistence type="predicted"/>
<dbReference type="InterPro" id="IPR038396">
    <property type="entry name" value="SpoIIAA-like_sf"/>
</dbReference>
<keyword evidence="3" id="KW-1185">Reference proteome</keyword>
<dbReference type="Pfam" id="PF11964">
    <property type="entry name" value="SpoIIAA-like"/>
    <property type="match status" value="1"/>
</dbReference>
<dbReference type="EMBL" id="FLRB01000015">
    <property type="protein sequence ID" value="SBT22156.1"/>
    <property type="molecule type" value="Genomic_DNA"/>
</dbReference>
<protein>
    <recommendedName>
        <fullName evidence="5">STAS/SEC14 domain-containing protein</fullName>
    </recommendedName>
</protein>
<dbReference type="AlphaFoldDB" id="A0A1C3JNT7"/>
<organism evidence="1 4">
    <name type="scientific">Marinomonas gallaica</name>
    <dbReference type="NCBI Taxonomy" id="1806667"/>
    <lineage>
        <taxon>Bacteria</taxon>
        <taxon>Pseudomonadati</taxon>
        <taxon>Pseudomonadota</taxon>
        <taxon>Gammaproteobacteria</taxon>
        <taxon>Oceanospirillales</taxon>
        <taxon>Oceanospirillaceae</taxon>
        <taxon>Marinomonas</taxon>
    </lineage>
</organism>
<dbReference type="SUPFAM" id="SSF52091">
    <property type="entry name" value="SpoIIaa-like"/>
    <property type="match status" value="1"/>
</dbReference>
<dbReference type="Proteomes" id="UP000092871">
    <property type="component" value="Unassembled WGS sequence"/>
</dbReference>
<name>A0A1C3JNT7_9GAMM</name>
<evidence type="ECO:0000313" key="4">
    <source>
        <dbReference type="Proteomes" id="UP000092871"/>
    </source>
</evidence>
<evidence type="ECO:0000313" key="2">
    <source>
        <dbReference type="EMBL" id="SBT22156.1"/>
    </source>
</evidence>
<dbReference type="Proteomes" id="UP000092840">
    <property type="component" value="Unassembled WGS sequence"/>
</dbReference>
<sequence length="127" mass="14538">MSEHQHGLFIDAERHQHALLVRIKVTGKLTKADFKELSPKLDAALYATHASQVNILVDISEFDGWEWRAVFDDMSLGLRLGAEFNRVALYSQKSWQGLLARSRSWFTGSKIKAFTHYDDAFKWSLAP</sequence>
<evidence type="ECO:0008006" key="5">
    <source>
        <dbReference type="Google" id="ProtNLM"/>
    </source>
</evidence>
<gene>
    <name evidence="1" type="ORF">MGA5115_00979</name>
    <name evidence="2" type="ORF">MGA5116_02769</name>
</gene>
<dbReference type="OrthoDB" id="555504at2"/>
<evidence type="ECO:0000313" key="1">
    <source>
        <dbReference type="EMBL" id="SBT16893.1"/>
    </source>
</evidence>
<reference evidence="1 4" key="1">
    <citation type="submission" date="2016-06" db="EMBL/GenBank/DDBJ databases">
        <authorList>
            <person name="Kjaerup R.B."/>
            <person name="Dalgaard T.S."/>
            <person name="Juul-Madsen H.R."/>
        </authorList>
    </citation>
    <scope>NUCLEOTIDE SEQUENCE [LARGE SCALE GENOMIC DNA]</scope>
    <source>
        <strain evidence="1 4">CECT 5115</strain>
    </source>
</reference>